<dbReference type="InterPro" id="IPR001001">
    <property type="entry name" value="DNA_polIII_beta"/>
</dbReference>
<dbReference type="AlphaFoldDB" id="A0A9D1KT59"/>
<evidence type="ECO:0000313" key="15">
    <source>
        <dbReference type="Proteomes" id="UP000824160"/>
    </source>
</evidence>
<keyword evidence="8" id="KW-0239">DNA-directed DNA polymerase</keyword>
<dbReference type="EMBL" id="DVLW01000240">
    <property type="protein sequence ID" value="HIT95276.1"/>
    <property type="molecule type" value="Genomic_DNA"/>
</dbReference>
<dbReference type="PANTHER" id="PTHR30478">
    <property type="entry name" value="DNA POLYMERASE III SUBUNIT BETA"/>
    <property type="match status" value="1"/>
</dbReference>
<name>A0A9D1KT59_9FIRM</name>
<dbReference type="InterPro" id="IPR046938">
    <property type="entry name" value="DNA_clamp_sf"/>
</dbReference>
<keyword evidence="5 14" id="KW-0808">Transferase</keyword>
<evidence type="ECO:0000256" key="11">
    <source>
        <dbReference type="ARBA" id="ARBA00033276"/>
    </source>
</evidence>
<organism evidence="14 15">
    <name type="scientific">Candidatus Faecivivens stercoripullorum</name>
    <dbReference type="NCBI Taxonomy" id="2840805"/>
    <lineage>
        <taxon>Bacteria</taxon>
        <taxon>Bacillati</taxon>
        <taxon>Bacillota</taxon>
        <taxon>Clostridia</taxon>
        <taxon>Eubacteriales</taxon>
        <taxon>Oscillospiraceae</taxon>
        <taxon>Oscillospiraceae incertae sedis</taxon>
        <taxon>Candidatus Faecivivens</taxon>
    </lineage>
</organism>
<keyword evidence="4" id="KW-0963">Cytoplasm</keyword>
<keyword evidence="6 14" id="KW-0548">Nucleotidyltransferase</keyword>
<comment type="subcellular location">
    <subcellularLocation>
        <location evidence="1">Cytoplasm</location>
    </subcellularLocation>
</comment>
<reference evidence="14" key="2">
    <citation type="journal article" date="2021" name="PeerJ">
        <title>Extensive microbial diversity within the chicken gut microbiome revealed by metagenomics and culture.</title>
        <authorList>
            <person name="Gilroy R."/>
            <person name="Ravi A."/>
            <person name="Getino M."/>
            <person name="Pursley I."/>
            <person name="Horton D.L."/>
            <person name="Alikhan N.F."/>
            <person name="Baker D."/>
            <person name="Gharbi K."/>
            <person name="Hall N."/>
            <person name="Watson M."/>
            <person name="Adriaenssens E.M."/>
            <person name="Foster-Nyarko E."/>
            <person name="Jarju S."/>
            <person name="Secka A."/>
            <person name="Antonio M."/>
            <person name="Oren A."/>
            <person name="Chaudhuri R.R."/>
            <person name="La Ragione R."/>
            <person name="Hildebrand F."/>
            <person name="Pallen M.J."/>
        </authorList>
    </citation>
    <scope>NUCLEOTIDE SEQUENCE</scope>
    <source>
        <strain evidence="14">ChiBcec7-5410</strain>
    </source>
</reference>
<reference evidence="14" key="1">
    <citation type="submission" date="2020-10" db="EMBL/GenBank/DDBJ databases">
        <authorList>
            <person name="Gilroy R."/>
        </authorList>
    </citation>
    <scope>NUCLEOTIDE SEQUENCE</scope>
    <source>
        <strain evidence="14">ChiBcec7-5410</strain>
    </source>
</reference>
<evidence type="ECO:0000259" key="12">
    <source>
        <dbReference type="Pfam" id="PF02767"/>
    </source>
</evidence>
<feature type="domain" description="DNA polymerase III beta sliding clamp central" evidence="12">
    <location>
        <begin position="41"/>
        <end position="158"/>
    </location>
</feature>
<dbReference type="Pfam" id="PF02768">
    <property type="entry name" value="DNA_pol3_beta_3"/>
    <property type="match status" value="1"/>
</dbReference>
<evidence type="ECO:0000256" key="7">
    <source>
        <dbReference type="ARBA" id="ARBA00022705"/>
    </source>
</evidence>
<dbReference type="Proteomes" id="UP000824160">
    <property type="component" value="Unassembled WGS sequence"/>
</dbReference>
<keyword evidence="9" id="KW-0238">DNA-binding</keyword>
<proteinExistence type="inferred from homology"/>
<dbReference type="GO" id="GO:0003887">
    <property type="term" value="F:DNA-directed DNA polymerase activity"/>
    <property type="evidence" value="ECO:0007669"/>
    <property type="project" value="UniProtKB-KW"/>
</dbReference>
<evidence type="ECO:0000256" key="9">
    <source>
        <dbReference type="ARBA" id="ARBA00023125"/>
    </source>
</evidence>
<feature type="domain" description="DNA polymerase III beta sliding clamp C-terminal" evidence="13">
    <location>
        <begin position="164"/>
        <end position="282"/>
    </location>
</feature>
<dbReference type="Gene3D" id="3.10.150.10">
    <property type="entry name" value="DNA Polymerase III, subunit A, domain 2"/>
    <property type="match status" value="1"/>
</dbReference>
<gene>
    <name evidence="14" type="primary">dnaN</name>
    <name evidence="14" type="ORF">IAC43_08830</name>
</gene>
<dbReference type="InterPro" id="IPR022635">
    <property type="entry name" value="DNA_polIII_beta_C"/>
</dbReference>
<accession>A0A9D1KT59</accession>
<dbReference type="NCBIfam" id="TIGR00663">
    <property type="entry name" value="dnan"/>
    <property type="match status" value="1"/>
</dbReference>
<comment type="similarity">
    <text evidence="2">Belongs to the beta sliding clamp family.</text>
</comment>
<dbReference type="SMART" id="SM00480">
    <property type="entry name" value="POL3Bc"/>
    <property type="match status" value="1"/>
</dbReference>
<evidence type="ECO:0000256" key="6">
    <source>
        <dbReference type="ARBA" id="ARBA00022695"/>
    </source>
</evidence>
<evidence type="ECO:0000313" key="14">
    <source>
        <dbReference type="EMBL" id="HIT95276.1"/>
    </source>
</evidence>
<evidence type="ECO:0000256" key="3">
    <source>
        <dbReference type="ARBA" id="ARBA00021035"/>
    </source>
</evidence>
<dbReference type="GO" id="GO:0008408">
    <property type="term" value="F:3'-5' exonuclease activity"/>
    <property type="evidence" value="ECO:0007669"/>
    <property type="project" value="InterPro"/>
</dbReference>
<evidence type="ECO:0000256" key="4">
    <source>
        <dbReference type="ARBA" id="ARBA00022490"/>
    </source>
</evidence>
<keyword evidence="7" id="KW-0235">DNA replication</keyword>
<dbReference type="CDD" id="cd00140">
    <property type="entry name" value="beta_clamp"/>
    <property type="match status" value="1"/>
</dbReference>
<feature type="non-terminal residue" evidence="14">
    <location>
        <position position="1"/>
    </location>
</feature>
<dbReference type="GO" id="GO:0005737">
    <property type="term" value="C:cytoplasm"/>
    <property type="evidence" value="ECO:0007669"/>
    <property type="project" value="UniProtKB-SubCell"/>
</dbReference>
<dbReference type="GO" id="GO:0009360">
    <property type="term" value="C:DNA polymerase III complex"/>
    <property type="evidence" value="ECO:0007669"/>
    <property type="project" value="InterPro"/>
</dbReference>
<dbReference type="Pfam" id="PF02767">
    <property type="entry name" value="DNA_pol3_beta_2"/>
    <property type="match status" value="1"/>
</dbReference>
<sequence>SVDEKLLTLITGGSAQFTIVGMSAEEYPEIPKIDPEHSFEIENTVLRSMISETLFAVSQDTAFPALTGTLFEGKDGVLYLVSVDGKRLALRKEQVGCKENFRFIVPGKTLSELIKLSSRFVSEREDGSLPVSIGVGSRHILFSCCGFTMVSRLLEGDFIDYTVAIPGKGTTTAVVSTRAFMESISRASIIISEKVKNPIKATFDANGIEVSCETGLGKIDDRISANITGDPVRIGFNDRYMMDALKASGEDEVLLELGSTLSPIKIMPLEGDSFTFLVMPMRLKDDR</sequence>
<dbReference type="GO" id="GO:0003677">
    <property type="term" value="F:DNA binding"/>
    <property type="evidence" value="ECO:0007669"/>
    <property type="project" value="UniProtKB-KW"/>
</dbReference>
<dbReference type="SUPFAM" id="SSF55979">
    <property type="entry name" value="DNA clamp"/>
    <property type="match status" value="2"/>
</dbReference>
<comment type="caution">
    <text evidence="14">The sequence shown here is derived from an EMBL/GenBank/DDBJ whole genome shotgun (WGS) entry which is preliminary data.</text>
</comment>
<evidence type="ECO:0000256" key="1">
    <source>
        <dbReference type="ARBA" id="ARBA00004496"/>
    </source>
</evidence>
<dbReference type="PANTHER" id="PTHR30478:SF0">
    <property type="entry name" value="BETA SLIDING CLAMP"/>
    <property type="match status" value="1"/>
</dbReference>
<protein>
    <recommendedName>
        <fullName evidence="3">Beta sliding clamp</fullName>
    </recommendedName>
    <alternativeName>
        <fullName evidence="11">Beta-clamp processivity factor</fullName>
    </alternativeName>
    <alternativeName>
        <fullName evidence="10">DNA polymerase III beta sliding clamp subunit</fullName>
    </alternativeName>
</protein>
<dbReference type="GO" id="GO:0006271">
    <property type="term" value="P:DNA strand elongation involved in DNA replication"/>
    <property type="evidence" value="ECO:0007669"/>
    <property type="project" value="TreeGrafter"/>
</dbReference>
<evidence type="ECO:0000256" key="5">
    <source>
        <dbReference type="ARBA" id="ARBA00022679"/>
    </source>
</evidence>
<evidence type="ECO:0000256" key="10">
    <source>
        <dbReference type="ARBA" id="ARBA00030988"/>
    </source>
</evidence>
<evidence type="ECO:0000256" key="2">
    <source>
        <dbReference type="ARBA" id="ARBA00010752"/>
    </source>
</evidence>
<dbReference type="InterPro" id="IPR022637">
    <property type="entry name" value="DNA_polIII_beta_cen"/>
</dbReference>
<evidence type="ECO:0000256" key="8">
    <source>
        <dbReference type="ARBA" id="ARBA00022932"/>
    </source>
</evidence>
<evidence type="ECO:0000259" key="13">
    <source>
        <dbReference type="Pfam" id="PF02768"/>
    </source>
</evidence>
<dbReference type="Gene3D" id="3.70.10.10">
    <property type="match status" value="1"/>
</dbReference>